<dbReference type="InterPro" id="IPR050810">
    <property type="entry name" value="Bact_Secretion_Sys_Channel"/>
</dbReference>
<proteinExistence type="inferred from homology"/>
<name>A0A7C5R0L9_9PROT</name>
<accession>A0A7C5R0L9</accession>
<reference evidence="4" key="1">
    <citation type="journal article" date="2020" name="mSystems">
        <title>Genome- and Community-Level Interaction Insights into Carbon Utilization and Element Cycling Functions of Hydrothermarchaeota in Hydrothermal Sediment.</title>
        <authorList>
            <person name="Zhou Z."/>
            <person name="Liu Y."/>
            <person name="Xu W."/>
            <person name="Pan J."/>
            <person name="Luo Z.H."/>
            <person name="Li M."/>
        </authorList>
    </citation>
    <scope>NUCLEOTIDE SEQUENCE [LARGE SCALE GENOMIC DNA]</scope>
    <source>
        <strain evidence="4">HyVt-485</strain>
    </source>
</reference>
<comment type="similarity">
    <text evidence="1">Belongs to the bacterial secretin family.</text>
</comment>
<gene>
    <name evidence="4" type="ORF">ENJ42_05255</name>
</gene>
<comment type="caution">
    <text evidence="4">The sequence shown here is derived from an EMBL/GenBank/DDBJ whole genome shotgun (WGS) entry which is preliminary data.</text>
</comment>
<dbReference type="InterPro" id="IPR004846">
    <property type="entry name" value="T2SS/T3SS_dom"/>
</dbReference>
<evidence type="ECO:0000313" key="4">
    <source>
        <dbReference type="EMBL" id="HHL43004.1"/>
    </source>
</evidence>
<dbReference type="PANTHER" id="PTHR30332:SF17">
    <property type="entry name" value="TYPE IV PILIATION SYSTEM PROTEIN DR_0774-RELATED"/>
    <property type="match status" value="1"/>
</dbReference>
<organism evidence="4">
    <name type="scientific">Hellea balneolensis</name>
    <dbReference type="NCBI Taxonomy" id="287478"/>
    <lineage>
        <taxon>Bacteria</taxon>
        <taxon>Pseudomonadati</taxon>
        <taxon>Pseudomonadota</taxon>
        <taxon>Alphaproteobacteria</taxon>
        <taxon>Maricaulales</taxon>
        <taxon>Robiginitomaculaceae</taxon>
        <taxon>Hellea</taxon>
    </lineage>
</organism>
<dbReference type="InterPro" id="IPR001775">
    <property type="entry name" value="GspD/PilQ"/>
</dbReference>
<evidence type="ECO:0000259" key="3">
    <source>
        <dbReference type="Pfam" id="PF13629"/>
    </source>
</evidence>
<dbReference type="Pfam" id="PF00263">
    <property type="entry name" value="Secretin"/>
    <property type="match status" value="1"/>
</dbReference>
<dbReference type="Proteomes" id="UP000885830">
    <property type="component" value="Unassembled WGS sequence"/>
</dbReference>
<protein>
    <submittedName>
        <fullName evidence="4">Type II and III secretion system protein family protein</fullName>
    </submittedName>
</protein>
<dbReference type="GO" id="GO:0015627">
    <property type="term" value="C:type II protein secretion system complex"/>
    <property type="evidence" value="ECO:0007669"/>
    <property type="project" value="TreeGrafter"/>
</dbReference>
<evidence type="ECO:0000256" key="1">
    <source>
        <dbReference type="RuleBase" id="RU004003"/>
    </source>
</evidence>
<evidence type="ECO:0000259" key="2">
    <source>
        <dbReference type="Pfam" id="PF00263"/>
    </source>
</evidence>
<dbReference type="EMBL" id="DRMJ01000266">
    <property type="protein sequence ID" value="HHL43004.1"/>
    <property type="molecule type" value="Genomic_DNA"/>
</dbReference>
<dbReference type="PRINTS" id="PR00811">
    <property type="entry name" value="BCTERIALGSPD"/>
</dbReference>
<dbReference type="AlphaFoldDB" id="A0A7C5R0L9"/>
<feature type="domain" description="Pilus formation protein N-terminal" evidence="3">
    <location>
        <begin position="52"/>
        <end position="121"/>
    </location>
</feature>
<dbReference type="InterPro" id="IPR032789">
    <property type="entry name" value="T2SS-T3SS_pil_N"/>
</dbReference>
<dbReference type="GO" id="GO:0009306">
    <property type="term" value="P:protein secretion"/>
    <property type="evidence" value="ECO:0007669"/>
    <property type="project" value="InterPro"/>
</dbReference>
<sequence length="483" mass="51453">MLLKRLMIFTFLTGLSVGVSSGFDTEAQAGVRSYSDVRATKITAPGESTHSRSVVIPYGKSTMIDVPGGMMDVIVSNPDIVDAVVHTSERVLLRGKGTGQTNAYIYGHNGEEILNLELRVERDLSGLRALFAKHAPGSQIEVAAYNNNILLSGTVADAATSNTVVNLAKMWLDEDAGGKAGEITNLMTISGNDQVMIKVRIVEMQRSVTKQMGIDFNAVGKIGDANIGLISNSALSTGAGFNGSLNWVNSGGGALRSLTSSLQALERVGLVRTQAEPTITTISGETANFISGGEFPLLTNVFIDDNGRLQREFEYKKFGVALGVTPIVLSEGRIQLNLSASVSEPTTEGAFETGGNDILAIRNREVNTVVELPAGGSMVIAGLIRRDSRQSTDGTPGLKDVPGVGALFRNRDDESTETELVIMVTPYLVKPTHPDKLQTPLDGFVGANDRDVVLLGRLNKVYGKNRSTDKTKTLSGPFGHVID</sequence>
<feature type="domain" description="Type II/III secretion system secretin-like" evidence="2">
    <location>
        <begin position="264"/>
        <end position="430"/>
    </location>
</feature>
<dbReference type="PANTHER" id="PTHR30332">
    <property type="entry name" value="PROBABLE GENERAL SECRETION PATHWAY PROTEIN D"/>
    <property type="match status" value="1"/>
</dbReference>
<dbReference type="Pfam" id="PF13629">
    <property type="entry name" value="T2SS-T3SS_pil_N"/>
    <property type="match status" value="1"/>
</dbReference>